<protein>
    <submittedName>
        <fullName evidence="3">Uncharacterized protein</fullName>
    </submittedName>
</protein>
<reference evidence="3" key="1">
    <citation type="submission" date="2013-04" db="EMBL/GenBank/DDBJ databases">
        <authorList>
            <person name="Qu J."/>
            <person name="Murali S.C."/>
            <person name="Bandaranaike D."/>
            <person name="Bellair M."/>
            <person name="Blankenburg K."/>
            <person name="Chao H."/>
            <person name="Dinh H."/>
            <person name="Doddapaneni H."/>
            <person name="Downs B."/>
            <person name="Dugan-Rocha S."/>
            <person name="Elkadiri S."/>
            <person name="Gnanaolivu R.D."/>
            <person name="Hernandez B."/>
            <person name="Javaid M."/>
            <person name="Jayaseelan J.C."/>
            <person name="Lee S."/>
            <person name="Li M."/>
            <person name="Ming W."/>
            <person name="Munidasa M."/>
            <person name="Muniz J."/>
            <person name="Nguyen L."/>
            <person name="Ongeri F."/>
            <person name="Osuji N."/>
            <person name="Pu L.-L."/>
            <person name="Puazo M."/>
            <person name="Qu C."/>
            <person name="Quiroz J."/>
            <person name="Raj R."/>
            <person name="Weissenberger G."/>
            <person name="Xin Y."/>
            <person name="Zou X."/>
            <person name="Han Y."/>
            <person name="Richards S."/>
            <person name="Worley K."/>
            <person name="Muzny D."/>
            <person name="Gibbs R."/>
        </authorList>
    </citation>
    <scope>NUCLEOTIDE SEQUENCE</scope>
    <source>
        <strain evidence="3">Sampled in the wild</strain>
    </source>
</reference>
<dbReference type="EMBL" id="KZ310280">
    <property type="protein sequence ID" value="KAG8239912.1"/>
    <property type="molecule type" value="Genomic_DNA"/>
</dbReference>
<feature type="region of interest" description="Disordered" evidence="1">
    <location>
        <begin position="129"/>
        <end position="150"/>
    </location>
</feature>
<feature type="transmembrane region" description="Helical" evidence="2">
    <location>
        <begin position="66"/>
        <end position="90"/>
    </location>
</feature>
<evidence type="ECO:0000256" key="2">
    <source>
        <dbReference type="SAM" id="Phobius"/>
    </source>
</evidence>
<feature type="region of interest" description="Disordered" evidence="1">
    <location>
        <begin position="1"/>
        <end position="60"/>
    </location>
</feature>
<name>A0A8K0KRK0_LADFU</name>
<proteinExistence type="predicted"/>
<dbReference type="AlphaFoldDB" id="A0A8K0KRK0"/>
<gene>
    <name evidence="3" type="ORF">J437_LFUL014958</name>
</gene>
<keyword evidence="4" id="KW-1185">Reference proteome</keyword>
<dbReference type="OrthoDB" id="664115at2759"/>
<dbReference type="Proteomes" id="UP000792457">
    <property type="component" value="Unassembled WGS sequence"/>
</dbReference>
<feature type="compositionally biased region" description="Basic and acidic residues" evidence="1">
    <location>
        <begin position="41"/>
        <end position="51"/>
    </location>
</feature>
<feature type="non-terminal residue" evidence="3">
    <location>
        <position position="1"/>
    </location>
</feature>
<organism evidence="3 4">
    <name type="scientific">Ladona fulva</name>
    <name type="common">Scarce chaser dragonfly</name>
    <name type="synonym">Libellula fulva</name>
    <dbReference type="NCBI Taxonomy" id="123851"/>
    <lineage>
        <taxon>Eukaryota</taxon>
        <taxon>Metazoa</taxon>
        <taxon>Ecdysozoa</taxon>
        <taxon>Arthropoda</taxon>
        <taxon>Hexapoda</taxon>
        <taxon>Insecta</taxon>
        <taxon>Pterygota</taxon>
        <taxon>Palaeoptera</taxon>
        <taxon>Odonata</taxon>
        <taxon>Epiprocta</taxon>
        <taxon>Anisoptera</taxon>
        <taxon>Libelluloidea</taxon>
        <taxon>Libellulidae</taxon>
        <taxon>Ladona</taxon>
    </lineage>
</organism>
<sequence>DAPEGNYTDVKPVFFPDPNFGGDNTTEDSETFISNNTTRKVTPEAPDRNNDKGGSMYAPDEADSGMVAGIAIAVVLCVLVIAAWIASLLYKHFLQRNNTSMNFDNPVYRKTTEDQFSLEKNQLQPQRIYPSTVGEEAREPLNTPGTNDYV</sequence>
<keyword evidence="2" id="KW-0472">Membrane</keyword>
<evidence type="ECO:0000313" key="4">
    <source>
        <dbReference type="Proteomes" id="UP000792457"/>
    </source>
</evidence>
<reference evidence="3" key="2">
    <citation type="submission" date="2017-10" db="EMBL/GenBank/DDBJ databases">
        <title>Ladona fulva Genome sequencing and assembly.</title>
        <authorList>
            <person name="Murali S."/>
            <person name="Richards S."/>
            <person name="Bandaranaike D."/>
            <person name="Bellair M."/>
            <person name="Blankenburg K."/>
            <person name="Chao H."/>
            <person name="Dinh H."/>
            <person name="Doddapaneni H."/>
            <person name="Dugan-Rocha S."/>
            <person name="Elkadiri S."/>
            <person name="Gnanaolivu R."/>
            <person name="Hernandez B."/>
            <person name="Skinner E."/>
            <person name="Javaid M."/>
            <person name="Lee S."/>
            <person name="Li M."/>
            <person name="Ming W."/>
            <person name="Munidasa M."/>
            <person name="Muniz J."/>
            <person name="Nguyen L."/>
            <person name="Hughes D."/>
            <person name="Osuji N."/>
            <person name="Pu L.-L."/>
            <person name="Puazo M."/>
            <person name="Qu C."/>
            <person name="Quiroz J."/>
            <person name="Raj R."/>
            <person name="Weissenberger G."/>
            <person name="Xin Y."/>
            <person name="Zou X."/>
            <person name="Han Y."/>
            <person name="Worley K."/>
            <person name="Muzny D."/>
            <person name="Gibbs R."/>
        </authorList>
    </citation>
    <scope>NUCLEOTIDE SEQUENCE</scope>
    <source>
        <strain evidence="3">Sampled in the wild</strain>
    </source>
</reference>
<evidence type="ECO:0000313" key="3">
    <source>
        <dbReference type="EMBL" id="KAG8239912.1"/>
    </source>
</evidence>
<feature type="compositionally biased region" description="Polar residues" evidence="1">
    <location>
        <begin position="31"/>
        <end position="40"/>
    </location>
</feature>
<comment type="caution">
    <text evidence="3">The sequence shown here is derived from an EMBL/GenBank/DDBJ whole genome shotgun (WGS) entry which is preliminary data.</text>
</comment>
<evidence type="ECO:0000256" key="1">
    <source>
        <dbReference type="SAM" id="MobiDB-lite"/>
    </source>
</evidence>
<keyword evidence="2" id="KW-1133">Transmembrane helix</keyword>
<accession>A0A8K0KRK0</accession>
<keyword evidence="2" id="KW-0812">Transmembrane</keyword>